<comment type="caution">
    <text evidence="13">The sequence shown here is derived from an EMBL/GenBank/DDBJ whole genome shotgun (WGS) entry which is preliminary data.</text>
</comment>
<evidence type="ECO:0000256" key="1">
    <source>
        <dbReference type="ARBA" id="ARBA00005594"/>
    </source>
</evidence>
<comment type="similarity">
    <text evidence="1 9 10">Belongs to the class-I aminoacyl-tRNA synthetase family.</text>
</comment>
<dbReference type="PROSITE" id="PS00178">
    <property type="entry name" value="AA_TRNA_LIGASE_I"/>
    <property type="match status" value="1"/>
</dbReference>
<dbReference type="GO" id="GO:0005524">
    <property type="term" value="F:ATP binding"/>
    <property type="evidence" value="ECO:0007669"/>
    <property type="project" value="UniProtKB-UniRule"/>
</dbReference>
<dbReference type="InterPro" id="IPR036695">
    <property type="entry name" value="Arg-tRNA-synth_N_sf"/>
</dbReference>
<evidence type="ECO:0000313" key="13">
    <source>
        <dbReference type="EMBL" id="TCZ73271.1"/>
    </source>
</evidence>
<comment type="subunit">
    <text evidence="9">Monomer.</text>
</comment>
<dbReference type="PRINTS" id="PR01038">
    <property type="entry name" value="TRNASYNTHARG"/>
</dbReference>
<evidence type="ECO:0000256" key="4">
    <source>
        <dbReference type="ARBA" id="ARBA00022741"/>
    </source>
</evidence>
<dbReference type="Pfam" id="PF03485">
    <property type="entry name" value="Arg_tRNA_synt_N"/>
    <property type="match status" value="1"/>
</dbReference>
<dbReference type="Proteomes" id="UP000295164">
    <property type="component" value="Unassembled WGS sequence"/>
</dbReference>
<feature type="domain" description="DALR anticodon binding" evidence="11">
    <location>
        <begin position="512"/>
        <end position="627"/>
    </location>
</feature>
<dbReference type="SUPFAM" id="SSF47323">
    <property type="entry name" value="Anticodon-binding domain of a subclass of class I aminoacyl-tRNA synthetases"/>
    <property type="match status" value="1"/>
</dbReference>
<sequence>MSLVARVKEASAAAINALYGANVTADAISISQTKPEFEGDFTVVLFALVKSLRKAPEALGTELGTYMVKQSPELFTNFNVIKGFLNLTLSDAVLMDFLSKPAFAEATTGGGKVMVEYSSPNTNKPLHLGHLRNNFLGWSVAEILKGAGNEVLKTCIVNDRGIHICKSMIAWQKLANGATPESSGMKGDHFVGHYYVLFENELKAETEPIFERLKNGKFDALDEAQRTKAEAIYKNWANGDRKGEAAQKALDGLKEIARAATHVMREAQQMLVDWEAGKPEVIDLWKRMNSWVYAGFDATYQRIGSDFDKTYYESQTYLLGRDIVQEGLDKGVFFRKPDGSVWIDLTAEGLDEKLVLRKDGTSVYITQDMGLAQQKYEQFPYDQSLYVIADEQNYHMKVLQLILKKLGRPYADGIHHLSYGMVELPTGRMKSREGTVVDADDLVDEMVQVAEKETREHCKNLEEFGAGELTELFETIALGALKFFLLHVDPKKKMLFNPEETIKFQGYTGPFVQYTHARIRSILRKAGSFRFAANASGTLLPKEKELLLLIEQYTGTVQQAATEYNPSVIANYAFTLAKTYNGFYAEHSVLNAESEEKKALRLELCQRTSAVLKAAMALLGIRVPERM</sequence>
<evidence type="ECO:0000256" key="7">
    <source>
        <dbReference type="ARBA" id="ARBA00023146"/>
    </source>
</evidence>
<comment type="subcellular location">
    <subcellularLocation>
        <location evidence="9">Cytoplasm</location>
    </subcellularLocation>
</comment>
<evidence type="ECO:0000256" key="5">
    <source>
        <dbReference type="ARBA" id="ARBA00022840"/>
    </source>
</evidence>
<keyword evidence="5 9" id="KW-0067">ATP-binding</keyword>
<gene>
    <name evidence="9" type="primary">argS</name>
    <name evidence="13" type="ORF">E0486_06245</name>
</gene>
<dbReference type="Pfam" id="PF05746">
    <property type="entry name" value="DALR_1"/>
    <property type="match status" value="1"/>
</dbReference>
<keyword evidence="2 9" id="KW-0963">Cytoplasm</keyword>
<dbReference type="SMART" id="SM00836">
    <property type="entry name" value="DALR_1"/>
    <property type="match status" value="1"/>
</dbReference>
<evidence type="ECO:0000313" key="14">
    <source>
        <dbReference type="Proteomes" id="UP000295164"/>
    </source>
</evidence>
<keyword evidence="6 9" id="KW-0648">Protein biosynthesis</keyword>
<organism evidence="13 14">
    <name type="scientific">Flaviaesturariibacter aridisoli</name>
    <dbReference type="NCBI Taxonomy" id="2545761"/>
    <lineage>
        <taxon>Bacteria</taxon>
        <taxon>Pseudomonadati</taxon>
        <taxon>Bacteroidota</taxon>
        <taxon>Chitinophagia</taxon>
        <taxon>Chitinophagales</taxon>
        <taxon>Chitinophagaceae</taxon>
        <taxon>Flaviaestuariibacter</taxon>
    </lineage>
</organism>
<evidence type="ECO:0000256" key="6">
    <source>
        <dbReference type="ARBA" id="ARBA00022917"/>
    </source>
</evidence>
<evidence type="ECO:0000256" key="3">
    <source>
        <dbReference type="ARBA" id="ARBA00022598"/>
    </source>
</evidence>
<dbReference type="EMBL" id="SKFH01000007">
    <property type="protein sequence ID" value="TCZ73271.1"/>
    <property type="molecule type" value="Genomic_DNA"/>
</dbReference>
<dbReference type="InterPro" id="IPR035684">
    <property type="entry name" value="ArgRS_core"/>
</dbReference>
<dbReference type="SMART" id="SM01016">
    <property type="entry name" value="Arg_tRNA_synt_N"/>
    <property type="match status" value="1"/>
</dbReference>
<dbReference type="InterPro" id="IPR001278">
    <property type="entry name" value="Arg-tRNA-ligase"/>
</dbReference>
<name>A0A4R4E5G4_9BACT</name>
<dbReference type="Pfam" id="PF00750">
    <property type="entry name" value="tRNA-synt_1d"/>
    <property type="match status" value="1"/>
</dbReference>
<keyword evidence="14" id="KW-1185">Reference proteome</keyword>
<dbReference type="GO" id="GO:0005737">
    <property type="term" value="C:cytoplasm"/>
    <property type="evidence" value="ECO:0007669"/>
    <property type="project" value="UniProtKB-SubCell"/>
</dbReference>
<accession>A0A4R4E5G4</accession>
<dbReference type="InterPro" id="IPR014729">
    <property type="entry name" value="Rossmann-like_a/b/a_fold"/>
</dbReference>
<dbReference type="InterPro" id="IPR008909">
    <property type="entry name" value="DALR_anticod-bd"/>
</dbReference>
<dbReference type="SUPFAM" id="SSF55190">
    <property type="entry name" value="Arginyl-tRNA synthetase (ArgRS), N-terminal 'additional' domain"/>
    <property type="match status" value="1"/>
</dbReference>
<dbReference type="GO" id="GO:0004814">
    <property type="term" value="F:arginine-tRNA ligase activity"/>
    <property type="evidence" value="ECO:0007669"/>
    <property type="project" value="UniProtKB-UniRule"/>
</dbReference>
<reference evidence="13 14" key="1">
    <citation type="submission" date="2019-03" db="EMBL/GenBank/DDBJ databases">
        <authorList>
            <person name="Kim M.K.M."/>
        </authorList>
    </citation>
    <scope>NUCLEOTIDE SEQUENCE [LARGE SCALE GENOMIC DNA]</scope>
    <source>
        <strain evidence="13 14">17J68-15</strain>
    </source>
</reference>
<dbReference type="GO" id="GO:0006420">
    <property type="term" value="P:arginyl-tRNA aminoacylation"/>
    <property type="evidence" value="ECO:0007669"/>
    <property type="project" value="UniProtKB-UniRule"/>
</dbReference>
<evidence type="ECO:0000256" key="10">
    <source>
        <dbReference type="RuleBase" id="RU363038"/>
    </source>
</evidence>
<dbReference type="AlphaFoldDB" id="A0A4R4E5G4"/>
<dbReference type="InterPro" id="IPR005148">
    <property type="entry name" value="Arg-tRNA-synth_N"/>
</dbReference>
<evidence type="ECO:0000259" key="11">
    <source>
        <dbReference type="SMART" id="SM00836"/>
    </source>
</evidence>
<evidence type="ECO:0000259" key="12">
    <source>
        <dbReference type="SMART" id="SM01016"/>
    </source>
</evidence>
<keyword evidence="4 9" id="KW-0547">Nucleotide-binding</keyword>
<dbReference type="PANTHER" id="PTHR11956">
    <property type="entry name" value="ARGINYL-TRNA SYNTHETASE"/>
    <property type="match status" value="1"/>
</dbReference>
<protein>
    <recommendedName>
        <fullName evidence="9">Arginine--tRNA ligase</fullName>
        <ecNumber evidence="9">6.1.1.19</ecNumber>
    </recommendedName>
    <alternativeName>
        <fullName evidence="9">Arginyl-tRNA synthetase</fullName>
        <shortName evidence="9">ArgRS</shortName>
    </alternativeName>
</protein>
<dbReference type="HAMAP" id="MF_00123">
    <property type="entry name" value="Arg_tRNA_synth"/>
    <property type="match status" value="1"/>
</dbReference>
<evidence type="ECO:0000256" key="2">
    <source>
        <dbReference type="ARBA" id="ARBA00022490"/>
    </source>
</evidence>
<dbReference type="Gene3D" id="3.40.50.620">
    <property type="entry name" value="HUPs"/>
    <property type="match status" value="1"/>
</dbReference>
<dbReference type="InterPro" id="IPR001412">
    <property type="entry name" value="aa-tRNA-synth_I_CS"/>
</dbReference>
<keyword evidence="7 9" id="KW-0030">Aminoacyl-tRNA synthetase</keyword>
<feature type="domain" description="Arginyl tRNA synthetase N-terminal" evidence="12">
    <location>
        <begin position="5"/>
        <end position="89"/>
    </location>
</feature>
<evidence type="ECO:0000256" key="8">
    <source>
        <dbReference type="ARBA" id="ARBA00049339"/>
    </source>
</evidence>
<dbReference type="FunFam" id="1.10.730.10:FF:000006">
    <property type="entry name" value="Arginyl-tRNA synthetase 2, mitochondrial"/>
    <property type="match status" value="1"/>
</dbReference>
<dbReference type="RefSeq" id="WP_131851290.1">
    <property type="nucleotide sequence ID" value="NZ_SKFH01000007.1"/>
</dbReference>
<dbReference type="PANTHER" id="PTHR11956:SF5">
    <property type="entry name" value="ARGININE--TRNA LIGASE, CYTOPLASMIC"/>
    <property type="match status" value="1"/>
</dbReference>
<evidence type="ECO:0000256" key="9">
    <source>
        <dbReference type="HAMAP-Rule" id="MF_00123"/>
    </source>
</evidence>
<dbReference type="NCBIfam" id="TIGR00456">
    <property type="entry name" value="argS"/>
    <property type="match status" value="1"/>
</dbReference>
<dbReference type="Gene3D" id="1.10.730.10">
    <property type="entry name" value="Isoleucyl-tRNA Synthetase, Domain 1"/>
    <property type="match status" value="1"/>
</dbReference>
<feature type="short sequence motif" description="'HIGH' region" evidence="9">
    <location>
        <begin position="120"/>
        <end position="130"/>
    </location>
</feature>
<keyword evidence="3 9" id="KW-0436">Ligase</keyword>
<dbReference type="OrthoDB" id="9805987at2"/>
<dbReference type="EC" id="6.1.1.19" evidence="9"/>
<dbReference type="InterPro" id="IPR009080">
    <property type="entry name" value="tRNAsynth_Ia_anticodon-bd"/>
</dbReference>
<dbReference type="SUPFAM" id="SSF52374">
    <property type="entry name" value="Nucleotidylyl transferase"/>
    <property type="match status" value="1"/>
</dbReference>
<proteinExistence type="inferred from homology"/>
<comment type="catalytic activity">
    <reaction evidence="8 9">
        <text>tRNA(Arg) + L-arginine + ATP = L-arginyl-tRNA(Arg) + AMP + diphosphate</text>
        <dbReference type="Rhea" id="RHEA:20301"/>
        <dbReference type="Rhea" id="RHEA-COMP:9658"/>
        <dbReference type="Rhea" id="RHEA-COMP:9673"/>
        <dbReference type="ChEBI" id="CHEBI:30616"/>
        <dbReference type="ChEBI" id="CHEBI:32682"/>
        <dbReference type="ChEBI" id="CHEBI:33019"/>
        <dbReference type="ChEBI" id="CHEBI:78442"/>
        <dbReference type="ChEBI" id="CHEBI:78513"/>
        <dbReference type="ChEBI" id="CHEBI:456215"/>
        <dbReference type="EC" id="6.1.1.19"/>
    </reaction>
</comment>
<dbReference type="Gene3D" id="3.30.1360.70">
    <property type="entry name" value="Arginyl tRNA synthetase N-terminal domain"/>
    <property type="match status" value="1"/>
</dbReference>